<dbReference type="GO" id="GO:1990904">
    <property type="term" value="C:ribonucleoprotein complex"/>
    <property type="evidence" value="ECO:0007669"/>
    <property type="project" value="TreeGrafter"/>
</dbReference>
<dbReference type="GO" id="GO:0008298">
    <property type="term" value="P:intracellular mRNA localization"/>
    <property type="evidence" value="ECO:0007669"/>
    <property type="project" value="TreeGrafter"/>
</dbReference>
<feature type="compositionally biased region" description="Basic residues" evidence="2">
    <location>
        <begin position="447"/>
        <end position="457"/>
    </location>
</feature>
<dbReference type="EMBL" id="JAENGY010000212">
    <property type="protein sequence ID" value="KAG6969263.1"/>
    <property type="molecule type" value="Genomic_DNA"/>
</dbReference>
<dbReference type="GO" id="GO:0003729">
    <property type="term" value="F:mRNA binding"/>
    <property type="evidence" value="ECO:0007669"/>
    <property type="project" value="TreeGrafter"/>
</dbReference>
<evidence type="ECO:0000313" key="4">
    <source>
        <dbReference type="Proteomes" id="UP000709295"/>
    </source>
</evidence>
<keyword evidence="1" id="KW-0175">Coiled coil</keyword>
<feature type="coiled-coil region" evidence="1">
    <location>
        <begin position="181"/>
        <end position="296"/>
    </location>
</feature>
<proteinExistence type="predicted"/>
<evidence type="ECO:0000313" key="3">
    <source>
        <dbReference type="EMBL" id="KAG6969263.1"/>
    </source>
</evidence>
<protein>
    <recommendedName>
        <fullName evidence="5">Nuclear segregation protein Bfr1</fullName>
    </recommendedName>
</protein>
<evidence type="ECO:0008006" key="5">
    <source>
        <dbReference type="Google" id="ProtNLM"/>
    </source>
</evidence>
<organism evidence="3 4">
    <name type="scientific">Phytophthora aleatoria</name>
    <dbReference type="NCBI Taxonomy" id="2496075"/>
    <lineage>
        <taxon>Eukaryota</taxon>
        <taxon>Sar</taxon>
        <taxon>Stramenopiles</taxon>
        <taxon>Oomycota</taxon>
        <taxon>Peronosporomycetes</taxon>
        <taxon>Peronosporales</taxon>
        <taxon>Peronosporaceae</taxon>
        <taxon>Phytophthora</taxon>
    </lineage>
</organism>
<dbReference type="PANTHER" id="PTHR31027">
    <property type="entry name" value="NUCLEAR SEGREGATION PROTEIN BFR1"/>
    <property type="match status" value="1"/>
</dbReference>
<comment type="caution">
    <text evidence="3">The sequence shown here is derived from an EMBL/GenBank/DDBJ whole genome shotgun (WGS) entry which is preliminary data.</text>
</comment>
<evidence type="ECO:0000256" key="1">
    <source>
        <dbReference type="SAM" id="Coils"/>
    </source>
</evidence>
<gene>
    <name evidence="3" type="ORF">JG688_00005379</name>
</gene>
<feature type="coiled-coil region" evidence="1">
    <location>
        <begin position="27"/>
        <end position="103"/>
    </location>
</feature>
<dbReference type="GO" id="GO:0005783">
    <property type="term" value="C:endoplasmic reticulum"/>
    <property type="evidence" value="ECO:0007669"/>
    <property type="project" value="TreeGrafter"/>
</dbReference>
<sequence>MSSEEAVVAVEELEIPDVIERLPKPDKAEHEAKISVLDAAIKKLQARTNVIRAEMDALKTNRGGYGGQIQEAKAKFAALRVEKDNLIQQRNQITARLRQTRDEKDSTIKQQRSMRANLKYGSVAEFEAAIAELKHKQETSSMSLNEEKRVIKEIEQLQAQKQQVSGFSDDQGTVEKQNESIKETRALQAKKNEEIDAVQEKLNEQKQALDELYRLNEEENKKDQFPALAKERKEIKEQLDEKFTAIKALRKEFKEANDKYYNNIRLVRKKKELERQKEEEARKAEYEAKLADYEQEMAKIHPYQDEMDLCDAVVSFLEKTYAKELKEGQDEKAAETTAAPLVLDGMKPLQRKEEDFMMLGGGSKKGKKGRNGKKSKKASKLVLPLAQMEAFSTIGLLPPASAAVVSESLAAVKAKKVWFNEQTSRPSADKPADAAVSETAAPTKVASPKKKSNKNKKFNASDKDAFPSLGGVAAELPSWGPGMAPVAAEPAVAAEFADADVVTEDE</sequence>
<feature type="region of interest" description="Disordered" evidence="2">
    <location>
        <begin position="420"/>
        <end position="468"/>
    </location>
</feature>
<accession>A0A8J5IZU1</accession>
<feature type="compositionally biased region" description="Basic residues" evidence="2">
    <location>
        <begin position="364"/>
        <end position="379"/>
    </location>
</feature>
<name>A0A8J5IZU1_9STRA</name>
<dbReference type="Proteomes" id="UP000709295">
    <property type="component" value="Unassembled WGS sequence"/>
</dbReference>
<reference evidence="3" key="1">
    <citation type="submission" date="2021-01" db="EMBL/GenBank/DDBJ databases">
        <title>Phytophthora aleatoria, a newly-described species from Pinus radiata is distinct from Phytophthora cactorum isolates based on comparative genomics.</title>
        <authorList>
            <person name="Mcdougal R."/>
            <person name="Panda P."/>
            <person name="Williams N."/>
            <person name="Studholme D.J."/>
        </authorList>
    </citation>
    <scope>NUCLEOTIDE SEQUENCE</scope>
    <source>
        <strain evidence="3">NZFS 4037</strain>
    </source>
</reference>
<evidence type="ECO:0000256" key="2">
    <source>
        <dbReference type="SAM" id="MobiDB-lite"/>
    </source>
</evidence>
<dbReference type="PANTHER" id="PTHR31027:SF2">
    <property type="entry name" value="LEBERCILIN DOMAIN-CONTAINING PROTEIN"/>
    <property type="match status" value="1"/>
</dbReference>
<dbReference type="AlphaFoldDB" id="A0A8J5IZU1"/>
<keyword evidence="4" id="KW-1185">Reference proteome</keyword>
<dbReference type="InterPro" id="IPR039604">
    <property type="entry name" value="Bfr1"/>
</dbReference>
<dbReference type="GO" id="GO:0042175">
    <property type="term" value="C:nuclear outer membrane-endoplasmic reticulum membrane network"/>
    <property type="evidence" value="ECO:0007669"/>
    <property type="project" value="TreeGrafter"/>
</dbReference>
<feature type="region of interest" description="Disordered" evidence="2">
    <location>
        <begin position="356"/>
        <end position="379"/>
    </location>
</feature>